<dbReference type="PROSITE" id="PS50016">
    <property type="entry name" value="ZF_PHD_2"/>
    <property type="match status" value="1"/>
</dbReference>
<dbReference type="GO" id="GO:0005886">
    <property type="term" value="C:plasma membrane"/>
    <property type="evidence" value="ECO:0007669"/>
    <property type="project" value="TreeGrafter"/>
</dbReference>
<keyword evidence="7 10" id="KW-0472">Membrane</keyword>
<dbReference type="Gene3D" id="3.30.40.10">
    <property type="entry name" value="Zinc/RING finger domain, C3HC4 (zinc finger)"/>
    <property type="match status" value="1"/>
</dbReference>
<dbReference type="EMBL" id="MZMZ02001669">
    <property type="protein sequence ID" value="RQM28656.1"/>
    <property type="molecule type" value="Genomic_DNA"/>
</dbReference>
<feature type="transmembrane region" description="Helical" evidence="10">
    <location>
        <begin position="305"/>
        <end position="325"/>
    </location>
</feature>
<keyword evidence="2 10" id="KW-0812">Transmembrane</keyword>
<evidence type="ECO:0000259" key="11">
    <source>
        <dbReference type="PROSITE" id="PS50016"/>
    </source>
</evidence>
<comment type="caution">
    <text evidence="12">The sequence shown here is derived from an EMBL/GenBank/DDBJ whole genome shotgun (WGS) entry which is preliminary data.</text>
</comment>
<evidence type="ECO:0000256" key="5">
    <source>
        <dbReference type="ARBA" id="ARBA00022833"/>
    </source>
</evidence>
<feature type="transmembrane region" description="Helical" evidence="10">
    <location>
        <begin position="350"/>
        <end position="375"/>
    </location>
</feature>
<accession>A0A425DHC4</accession>
<keyword evidence="13" id="KW-1185">Reference proteome</keyword>
<proteinExistence type="predicted"/>
<gene>
    <name evidence="12" type="ORF">B5M09_006080</name>
</gene>
<dbReference type="SMART" id="SM00249">
    <property type="entry name" value="PHD"/>
    <property type="match status" value="1"/>
</dbReference>
<dbReference type="GO" id="GO:0006817">
    <property type="term" value="P:phosphate ion transport"/>
    <property type="evidence" value="ECO:0007669"/>
    <property type="project" value="TreeGrafter"/>
</dbReference>
<dbReference type="InterPro" id="IPR019787">
    <property type="entry name" value="Znf_PHD-finger"/>
</dbReference>
<keyword evidence="6 10" id="KW-1133">Transmembrane helix</keyword>
<dbReference type="InterPro" id="IPR019786">
    <property type="entry name" value="Zinc_finger_PHD-type_CS"/>
</dbReference>
<evidence type="ECO:0000256" key="7">
    <source>
        <dbReference type="ARBA" id="ARBA00023136"/>
    </source>
</evidence>
<feature type="domain" description="PHD-type" evidence="11">
    <location>
        <begin position="88"/>
        <end position="138"/>
    </location>
</feature>
<dbReference type="InterPro" id="IPR001965">
    <property type="entry name" value="Znf_PHD"/>
</dbReference>
<dbReference type="Proteomes" id="UP000284702">
    <property type="component" value="Unassembled WGS sequence"/>
</dbReference>
<protein>
    <recommendedName>
        <fullName evidence="11">PHD-type domain-containing protein</fullName>
    </recommendedName>
</protein>
<evidence type="ECO:0000256" key="9">
    <source>
        <dbReference type="SAM" id="MobiDB-lite"/>
    </source>
</evidence>
<dbReference type="Pfam" id="PF13831">
    <property type="entry name" value="PHD_2"/>
    <property type="match status" value="1"/>
</dbReference>
<sequence length="381" mass="41623">MADVVGSSSTRTEATPPTVPPEKRLSLFRETSIPRKRLMRPNRQQNPVVTSIVDDIVEKAIEFDDVPCTNSAIQKRVCVPDEDLCINEGWCSVCNGGESTPGDLIVYCDMCGIPVHQSCYGVPVVPKGSWNCQRCDALLVTNQSPSSMVCAICHRYGGAMKPLRRIQRYDTCWLFLLWAFNPSDVKYIPQIVYDQKQRVTRVHVAVVLLTVSTIVLWALFTLIAPTVGDMSIISLLLMAVQRSGLLGTLSHSLIQALPSGSVWLTTVLLCMLVLGLTTFISHTVASLILLPIIVQLSIEIGQPQIPVISCALAISAAMGLPFASFPNINSLLVLDDHGEPYLEVQDFLKVGLAFSLFTVALIVSLGYWLIVLVLGDNIASV</sequence>
<dbReference type="SUPFAM" id="SSF57903">
    <property type="entry name" value="FYVE/PHD zinc finger"/>
    <property type="match status" value="1"/>
</dbReference>
<evidence type="ECO:0000256" key="6">
    <source>
        <dbReference type="ARBA" id="ARBA00022989"/>
    </source>
</evidence>
<dbReference type="PROSITE" id="PS01359">
    <property type="entry name" value="ZF_PHD_1"/>
    <property type="match status" value="1"/>
</dbReference>
<feature type="transmembrane region" description="Helical" evidence="10">
    <location>
        <begin position="260"/>
        <end position="293"/>
    </location>
</feature>
<dbReference type="InterPro" id="IPR013083">
    <property type="entry name" value="Znf_RING/FYVE/PHD"/>
</dbReference>
<feature type="compositionally biased region" description="Polar residues" evidence="9">
    <location>
        <begin position="1"/>
        <end position="15"/>
    </location>
</feature>
<dbReference type="GO" id="GO:0006797">
    <property type="term" value="P:polyphosphate metabolic process"/>
    <property type="evidence" value="ECO:0007669"/>
    <property type="project" value="TreeGrafter"/>
</dbReference>
<name>A0A425DHC4_APHAT</name>
<feature type="region of interest" description="Disordered" evidence="9">
    <location>
        <begin position="1"/>
        <end position="22"/>
    </location>
</feature>
<keyword evidence="4 8" id="KW-0863">Zinc-finger</keyword>
<dbReference type="GO" id="GO:0005315">
    <property type="term" value="F:phosphate transmembrane transporter activity"/>
    <property type="evidence" value="ECO:0007669"/>
    <property type="project" value="TreeGrafter"/>
</dbReference>
<keyword evidence="5" id="KW-0862">Zinc</keyword>
<comment type="subcellular location">
    <subcellularLocation>
        <location evidence="1">Membrane</location>
        <topology evidence="1">Multi-pass membrane protein</topology>
    </subcellularLocation>
</comment>
<dbReference type="VEuPathDB" id="FungiDB:H257_10364"/>
<evidence type="ECO:0000313" key="13">
    <source>
        <dbReference type="Proteomes" id="UP000284702"/>
    </source>
</evidence>
<reference evidence="12" key="1">
    <citation type="submission" date="2018-07" db="EMBL/GenBank/DDBJ databases">
        <title>Annotation of Aphanomyces astaci genome assembly.</title>
        <authorList>
            <person name="Studholme D.J."/>
        </authorList>
    </citation>
    <scope>NUCLEOTIDE SEQUENCE [LARGE SCALE GENOMIC DNA]</scope>
    <source>
        <strain evidence="12">Pc</strain>
    </source>
</reference>
<dbReference type="AlphaFoldDB" id="A0A425DHC4"/>
<evidence type="ECO:0000256" key="2">
    <source>
        <dbReference type="ARBA" id="ARBA00022692"/>
    </source>
</evidence>
<dbReference type="PANTHER" id="PTHR10283:SF92">
    <property type="entry name" value="LOW-AFFINITY PHOSPHATE TRANSPORTER PHO91"/>
    <property type="match status" value="1"/>
</dbReference>
<evidence type="ECO:0000256" key="3">
    <source>
        <dbReference type="ARBA" id="ARBA00022723"/>
    </source>
</evidence>
<dbReference type="CDD" id="cd15492">
    <property type="entry name" value="PHD_BRPF_JADE_like"/>
    <property type="match status" value="1"/>
</dbReference>
<organism evidence="12 13">
    <name type="scientific">Aphanomyces astaci</name>
    <name type="common">Crayfish plague agent</name>
    <dbReference type="NCBI Taxonomy" id="112090"/>
    <lineage>
        <taxon>Eukaryota</taxon>
        <taxon>Sar</taxon>
        <taxon>Stramenopiles</taxon>
        <taxon>Oomycota</taxon>
        <taxon>Saprolegniomycetes</taxon>
        <taxon>Saprolegniales</taxon>
        <taxon>Verrucalvaceae</taxon>
        <taxon>Aphanomyces</taxon>
    </lineage>
</organism>
<evidence type="ECO:0000313" key="12">
    <source>
        <dbReference type="EMBL" id="RQM28656.1"/>
    </source>
</evidence>
<evidence type="ECO:0000256" key="4">
    <source>
        <dbReference type="ARBA" id="ARBA00022771"/>
    </source>
</evidence>
<evidence type="ECO:0000256" key="10">
    <source>
        <dbReference type="SAM" id="Phobius"/>
    </source>
</evidence>
<dbReference type="PANTHER" id="PTHR10283">
    <property type="entry name" value="SOLUTE CARRIER FAMILY 13 MEMBER"/>
    <property type="match status" value="1"/>
</dbReference>
<dbReference type="InterPro" id="IPR011011">
    <property type="entry name" value="Znf_FYVE_PHD"/>
</dbReference>
<evidence type="ECO:0000256" key="8">
    <source>
        <dbReference type="PROSITE-ProRule" id="PRU00146"/>
    </source>
</evidence>
<dbReference type="GO" id="GO:0008270">
    <property type="term" value="F:zinc ion binding"/>
    <property type="evidence" value="ECO:0007669"/>
    <property type="project" value="UniProtKB-KW"/>
</dbReference>
<keyword evidence="3" id="KW-0479">Metal-binding</keyword>
<evidence type="ECO:0000256" key="1">
    <source>
        <dbReference type="ARBA" id="ARBA00004141"/>
    </source>
</evidence>
<feature type="transmembrane region" description="Helical" evidence="10">
    <location>
        <begin position="202"/>
        <end position="223"/>
    </location>
</feature>